<dbReference type="EMBL" id="JYIV01000030">
    <property type="protein sequence ID" value="KJL18489.1"/>
    <property type="molecule type" value="Genomic_DNA"/>
</dbReference>
<dbReference type="PATRIC" id="fig|82380.10.peg.3331"/>
<sequence>MTDDEPQPIIREDLKTMTTDQIMTHYRAGDLDVLLGRKTAPTTQNTDNQE</sequence>
<protein>
    <submittedName>
        <fullName evidence="1">Uncharacterized protein</fullName>
    </submittedName>
</protein>
<comment type="caution">
    <text evidence="1">The sequence shown here is derived from an EMBL/GenBank/DDBJ whole genome shotgun (WGS) entry which is preliminary data.</text>
</comment>
<dbReference type="RefSeq" id="WP_156149210.1">
    <property type="nucleotide sequence ID" value="NZ_JYIV01000030.1"/>
</dbReference>
<accession>A0A0F0KDI7</accession>
<evidence type="ECO:0000313" key="2">
    <source>
        <dbReference type="Proteomes" id="UP000033725"/>
    </source>
</evidence>
<gene>
    <name evidence="1" type="ORF">RN51_03323</name>
</gene>
<organism evidence="1 2">
    <name type="scientific">Microbacterium oxydans</name>
    <dbReference type="NCBI Taxonomy" id="82380"/>
    <lineage>
        <taxon>Bacteria</taxon>
        <taxon>Bacillati</taxon>
        <taxon>Actinomycetota</taxon>
        <taxon>Actinomycetes</taxon>
        <taxon>Micrococcales</taxon>
        <taxon>Microbacteriaceae</taxon>
        <taxon>Microbacterium</taxon>
    </lineage>
</organism>
<dbReference type="OrthoDB" id="9952465at2"/>
<dbReference type="AlphaFoldDB" id="A0A0F0KDI7"/>
<evidence type="ECO:0000313" key="1">
    <source>
        <dbReference type="EMBL" id="KJL18489.1"/>
    </source>
</evidence>
<reference evidence="1 2" key="1">
    <citation type="submission" date="2015-02" db="EMBL/GenBank/DDBJ databases">
        <title>Draft genome sequences of ten Microbacterium spp. with emphasis on heavy metal contaminated environments.</title>
        <authorList>
            <person name="Corretto E."/>
        </authorList>
    </citation>
    <scope>NUCLEOTIDE SEQUENCE [LARGE SCALE GENOMIC DNA]</scope>
    <source>
        <strain evidence="1 2">BEL163</strain>
    </source>
</reference>
<proteinExistence type="predicted"/>
<dbReference type="Proteomes" id="UP000033725">
    <property type="component" value="Unassembled WGS sequence"/>
</dbReference>
<name>A0A0F0KDI7_9MICO</name>